<gene>
    <name evidence="4" type="ORF">LMG22037_02857</name>
</gene>
<dbReference type="RefSeq" id="WP_035477666.1">
    <property type="nucleotide sequence ID" value="NZ_CADFGL010000002.1"/>
</dbReference>
<dbReference type="PANTHER" id="PTHR24322">
    <property type="entry name" value="PKSB"/>
    <property type="match status" value="1"/>
</dbReference>
<dbReference type="PANTHER" id="PTHR24322:SF736">
    <property type="entry name" value="RETINOL DEHYDROGENASE 10"/>
    <property type="match status" value="1"/>
</dbReference>
<evidence type="ECO:0000313" key="5">
    <source>
        <dbReference type="Proteomes" id="UP000494249"/>
    </source>
</evidence>
<evidence type="ECO:0000256" key="1">
    <source>
        <dbReference type="ARBA" id="ARBA00006484"/>
    </source>
</evidence>
<dbReference type="NCBIfam" id="NF004843">
    <property type="entry name" value="PRK06194.1"/>
    <property type="match status" value="1"/>
</dbReference>
<keyword evidence="2" id="KW-0560">Oxidoreductase</keyword>
<evidence type="ECO:0000256" key="3">
    <source>
        <dbReference type="RuleBase" id="RU000363"/>
    </source>
</evidence>
<dbReference type="CDD" id="cd05233">
    <property type="entry name" value="SDR_c"/>
    <property type="match status" value="1"/>
</dbReference>
<dbReference type="Pfam" id="PF00106">
    <property type="entry name" value="adh_short"/>
    <property type="match status" value="1"/>
</dbReference>
<dbReference type="InterPro" id="IPR002347">
    <property type="entry name" value="SDR_fam"/>
</dbReference>
<dbReference type="SUPFAM" id="SSF51735">
    <property type="entry name" value="NAD(P)-binding Rossmann-fold domains"/>
    <property type="match status" value="1"/>
</dbReference>
<protein>
    <submittedName>
        <fullName evidence="4">Uncharacterized protein</fullName>
    </submittedName>
</protein>
<dbReference type="InterPro" id="IPR036291">
    <property type="entry name" value="NAD(P)-bd_dom_sf"/>
</dbReference>
<dbReference type="PRINTS" id="PR00081">
    <property type="entry name" value="GDHRDH"/>
</dbReference>
<sequence length="297" mass="30909">MFEIVGKVAVITGAASGFGEAFAHKAAALGMKLVLADVNADALAQTVEALRAAGAEAIGVPTDVSSAAQVEALAHAALDAFGRVHLLFNNAGVGAGGFLWESSANDWAWVFGVNVMGVAHGVRVFAPIMLAQNEPAHIVNTASVAGLLSPPAMGVYNASKHAVVSLTETLYHDLQLAQAGRDATSVVGCSLLCPAFAPTGIAHAERARPAELRNDNQPTRSQIAAGKQLQRAVRAGKLSAAEVAGLTFDAIAKRRFYIVTHPAIMATVRLRHADIEQLRDPTDPMSLKPEVTRAAAD</sequence>
<reference evidence="4 5" key="1">
    <citation type="submission" date="2020-04" db="EMBL/GenBank/DDBJ databases">
        <authorList>
            <person name="De Canck E."/>
        </authorList>
    </citation>
    <scope>NUCLEOTIDE SEQUENCE [LARGE SCALE GENOMIC DNA]</scope>
    <source>
        <strain evidence="4 5">LMG 22037</strain>
    </source>
</reference>
<dbReference type="AlphaFoldDB" id="A0A6J5B216"/>
<name>A0A6J5B216_9BURK</name>
<accession>A0A6J5B216</accession>
<dbReference type="Gene3D" id="3.40.50.720">
    <property type="entry name" value="NAD(P)-binding Rossmann-like Domain"/>
    <property type="match status" value="1"/>
</dbReference>
<dbReference type="Proteomes" id="UP000494249">
    <property type="component" value="Unassembled WGS sequence"/>
</dbReference>
<evidence type="ECO:0000313" key="4">
    <source>
        <dbReference type="EMBL" id="CAB3688547.1"/>
    </source>
</evidence>
<dbReference type="EMBL" id="CADIKB010000011">
    <property type="protein sequence ID" value="CAB3688547.1"/>
    <property type="molecule type" value="Genomic_DNA"/>
</dbReference>
<proteinExistence type="inferred from homology"/>
<comment type="similarity">
    <text evidence="1 3">Belongs to the short-chain dehydrogenases/reductases (SDR) family.</text>
</comment>
<organism evidence="4 5">
    <name type="scientific">Paraburkholderia phenoliruptrix</name>
    <dbReference type="NCBI Taxonomy" id="252970"/>
    <lineage>
        <taxon>Bacteria</taxon>
        <taxon>Pseudomonadati</taxon>
        <taxon>Pseudomonadota</taxon>
        <taxon>Betaproteobacteria</taxon>
        <taxon>Burkholderiales</taxon>
        <taxon>Burkholderiaceae</taxon>
        <taxon>Paraburkholderia</taxon>
    </lineage>
</organism>
<dbReference type="GO" id="GO:0016616">
    <property type="term" value="F:oxidoreductase activity, acting on the CH-OH group of donors, NAD or NADP as acceptor"/>
    <property type="evidence" value="ECO:0007669"/>
    <property type="project" value="TreeGrafter"/>
</dbReference>
<evidence type="ECO:0000256" key="2">
    <source>
        <dbReference type="ARBA" id="ARBA00023002"/>
    </source>
</evidence>
<dbReference type="PRINTS" id="PR00080">
    <property type="entry name" value="SDRFAMILY"/>
</dbReference>